<dbReference type="KEGG" id="mmr:Mmar10_0770"/>
<feature type="transmembrane region" description="Helical" evidence="1">
    <location>
        <begin position="116"/>
        <end position="137"/>
    </location>
</feature>
<keyword evidence="1" id="KW-0472">Membrane</keyword>
<feature type="transmembrane region" description="Helical" evidence="1">
    <location>
        <begin position="215"/>
        <end position="232"/>
    </location>
</feature>
<evidence type="ECO:0000313" key="4">
    <source>
        <dbReference type="Proteomes" id="UP000001964"/>
    </source>
</evidence>
<accession>Q0ARM4</accession>
<dbReference type="Proteomes" id="UP000001964">
    <property type="component" value="Chromosome"/>
</dbReference>
<keyword evidence="1" id="KW-1133">Transmembrane helix</keyword>
<organism evidence="3 4">
    <name type="scientific">Maricaulis maris (strain MCS10)</name>
    <name type="common">Caulobacter maris</name>
    <dbReference type="NCBI Taxonomy" id="394221"/>
    <lineage>
        <taxon>Bacteria</taxon>
        <taxon>Pseudomonadati</taxon>
        <taxon>Pseudomonadota</taxon>
        <taxon>Alphaproteobacteria</taxon>
        <taxon>Maricaulales</taxon>
        <taxon>Maricaulaceae</taxon>
        <taxon>Maricaulis</taxon>
    </lineage>
</organism>
<protein>
    <submittedName>
        <fullName evidence="3">Uncharacterized protein</fullName>
    </submittedName>
</protein>
<proteinExistence type="predicted"/>
<sequence length="267" mass="29343" precursor="true">MFRTIFYLVLTLALAAAWAALAHQIAPPEVCAAARSWSDCRLSELSVMPKLATMIFIYAIAVVFFVITARRQNRKMGKDKNGRIRRYRHAEEYLVETGKLSHEALIEYHREYRWEAYSGFALSAAIVVAALVIQGDATGTSLFVDAELALWNAGILAIAGALMAAAEIVHTNTLSPLVPIKTRLKVVGRSIVVAGIGITLAVSSVFAFIALAAPVVAIAGALVFFFLVLWLQSARAIPRDEMIEQFKLDEDEWDELVRRVDGGGKHE</sequence>
<feature type="chain" id="PRO_5004168338" evidence="2">
    <location>
        <begin position="23"/>
        <end position="267"/>
    </location>
</feature>
<keyword evidence="1" id="KW-0812">Transmembrane</keyword>
<feature type="transmembrane region" description="Helical" evidence="1">
    <location>
        <begin position="149"/>
        <end position="169"/>
    </location>
</feature>
<dbReference type="HOGENOM" id="CLU_1041330_0_0_5"/>
<keyword evidence="4" id="KW-1185">Reference proteome</keyword>
<feature type="transmembrane region" description="Helical" evidence="1">
    <location>
        <begin position="190"/>
        <end position="209"/>
    </location>
</feature>
<evidence type="ECO:0000313" key="3">
    <source>
        <dbReference type="EMBL" id="ABI65063.1"/>
    </source>
</evidence>
<name>Q0ARM4_MARMM</name>
<dbReference type="EMBL" id="CP000449">
    <property type="protein sequence ID" value="ABI65063.1"/>
    <property type="molecule type" value="Genomic_DNA"/>
</dbReference>
<reference evidence="3 4" key="1">
    <citation type="submission" date="2006-08" db="EMBL/GenBank/DDBJ databases">
        <title>Complete sequence of Maricaulis maris MCS10.</title>
        <authorList>
            <consortium name="US DOE Joint Genome Institute"/>
            <person name="Copeland A."/>
            <person name="Lucas S."/>
            <person name="Lapidus A."/>
            <person name="Barry K."/>
            <person name="Detter J.C."/>
            <person name="Glavina del Rio T."/>
            <person name="Hammon N."/>
            <person name="Israni S."/>
            <person name="Dalin E."/>
            <person name="Tice H."/>
            <person name="Pitluck S."/>
            <person name="Saunders E."/>
            <person name="Brettin T."/>
            <person name="Bruce D."/>
            <person name="Han C."/>
            <person name="Tapia R."/>
            <person name="Gilna P."/>
            <person name="Schmutz J."/>
            <person name="Larimer F."/>
            <person name="Land M."/>
            <person name="Hauser L."/>
            <person name="Kyrpides N."/>
            <person name="Mikhailova N."/>
            <person name="Viollier P."/>
            <person name="Stephens C."/>
            <person name="Richardson P."/>
        </authorList>
    </citation>
    <scope>NUCLEOTIDE SEQUENCE [LARGE SCALE GENOMIC DNA]</scope>
    <source>
        <strain evidence="3 4">MCS10</strain>
    </source>
</reference>
<gene>
    <name evidence="3" type="ordered locus">Mmar10_0770</name>
</gene>
<feature type="signal peptide" evidence="2">
    <location>
        <begin position="1"/>
        <end position="22"/>
    </location>
</feature>
<dbReference type="RefSeq" id="WP_011642710.1">
    <property type="nucleotide sequence ID" value="NC_008347.1"/>
</dbReference>
<keyword evidence="2" id="KW-0732">Signal</keyword>
<dbReference type="AlphaFoldDB" id="Q0ARM4"/>
<evidence type="ECO:0000256" key="2">
    <source>
        <dbReference type="SAM" id="SignalP"/>
    </source>
</evidence>
<dbReference type="STRING" id="394221.Mmar10_0770"/>
<evidence type="ECO:0000256" key="1">
    <source>
        <dbReference type="SAM" id="Phobius"/>
    </source>
</evidence>
<feature type="transmembrane region" description="Helical" evidence="1">
    <location>
        <begin position="51"/>
        <end position="69"/>
    </location>
</feature>